<name>A0A9Q1C0P4_HOLLE</name>
<proteinExistence type="predicted"/>
<evidence type="ECO:0000259" key="4">
    <source>
        <dbReference type="PROSITE" id="PS50097"/>
    </source>
</evidence>
<evidence type="ECO:0000313" key="6">
    <source>
        <dbReference type="Proteomes" id="UP001152320"/>
    </source>
</evidence>
<dbReference type="InterPro" id="IPR015915">
    <property type="entry name" value="Kelch-typ_b-propeller"/>
</dbReference>
<dbReference type="Gene3D" id="1.25.40.420">
    <property type="match status" value="1"/>
</dbReference>
<feature type="compositionally biased region" description="Low complexity" evidence="3">
    <location>
        <begin position="38"/>
        <end position="64"/>
    </location>
</feature>
<dbReference type="SUPFAM" id="SSF54695">
    <property type="entry name" value="POZ domain"/>
    <property type="match status" value="1"/>
</dbReference>
<reference evidence="5" key="1">
    <citation type="submission" date="2021-10" db="EMBL/GenBank/DDBJ databases">
        <title>Tropical sea cucumber genome reveals ecological adaptation and Cuvierian tubules defense mechanism.</title>
        <authorList>
            <person name="Chen T."/>
        </authorList>
    </citation>
    <scope>NUCLEOTIDE SEQUENCE</scope>
    <source>
        <strain evidence="5">Nanhai2018</strain>
        <tissue evidence="5">Muscle</tissue>
    </source>
</reference>
<feature type="region of interest" description="Disordered" evidence="3">
    <location>
        <begin position="24"/>
        <end position="81"/>
    </location>
</feature>
<dbReference type="SMART" id="SM00612">
    <property type="entry name" value="Kelch"/>
    <property type="match status" value="4"/>
</dbReference>
<dbReference type="Pfam" id="PF07707">
    <property type="entry name" value="BACK"/>
    <property type="match status" value="1"/>
</dbReference>
<dbReference type="PANTHER" id="PTHR45632">
    <property type="entry name" value="LD33804P"/>
    <property type="match status" value="1"/>
</dbReference>
<dbReference type="PANTHER" id="PTHR45632:SF5">
    <property type="entry name" value="KELCH-LIKE PROTEIN 22"/>
    <property type="match status" value="1"/>
</dbReference>
<dbReference type="InterPro" id="IPR006652">
    <property type="entry name" value="Kelch_1"/>
</dbReference>
<dbReference type="PROSITE" id="PS50097">
    <property type="entry name" value="BTB"/>
    <property type="match status" value="1"/>
</dbReference>
<evidence type="ECO:0000313" key="5">
    <source>
        <dbReference type="EMBL" id="KAJ8036024.1"/>
    </source>
</evidence>
<dbReference type="AlphaFoldDB" id="A0A9Q1C0P4"/>
<keyword evidence="2" id="KW-0677">Repeat</keyword>
<dbReference type="OrthoDB" id="45365at2759"/>
<feature type="compositionally biased region" description="Basic and acidic residues" evidence="3">
    <location>
        <begin position="65"/>
        <end position="74"/>
    </location>
</feature>
<evidence type="ECO:0000256" key="2">
    <source>
        <dbReference type="ARBA" id="ARBA00022737"/>
    </source>
</evidence>
<comment type="caution">
    <text evidence="5">The sequence shown here is derived from an EMBL/GenBank/DDBJ whole genome shotgun (WGS) entry which is preliminary data.</text>
</comment>
<organism evidence="5 6">
    <name type="scientific">Holothuria leucospilota</name>
    <name type="common">Black long sea cucumber</name>
    <name type="synonym">Mertensiothuria leucospilota</name>
    <dbReference type="NCBI Taxonomy" id="206669"/>
    <lineage>
        <taxon>Eukaryota</taxon>
        <taxon>Metazoa</taxon>
        <taxon>Echinodermata</taxon>
        <taxon>Eleutherozoa</taxon>
        <taxon>Echinozoa</taxon>
        <taxon>Holothuroidea</taxon>
        <taxon>Aspidochirotacea</taxon>
        <taxon>Aspidochirotida</taxon>
        <taxon>Holothuriidae</taxon>
        <taxon>Holothuria</taxon>
    </lineage>
</organism>
<dbReference type="Pfam" id="PF00651">
    <property type="entry name" value="BTB"/>
    <property type="match status" value="1"/>
</dbReference>
<dbReference type="Pfam" id="PF24681">
    <property type="entry name" value="Kelch_KLHDC2_KLHL20_DRC7"/>
    <property type="match status" value="1"/>
</dbReference>
<keyword evidence="6" id="KW-1185">Reference proteome</keyword>
<dbReference type="InterPro" id="IPR011705">
    <property type="entry name" value="BACK"/>
</dbReference>
<gene>
    <name evidence="5" type="ORF">HOLleu_19881</name>
</gene>
<keyword evidence="1" id="KW-0880">Kelch repeat</keyword>
<dbReference type="FunFam" id="1.25.40.420:FF:000001">
    <property type="entry name" value="Kelch-like family member 12"/>
    <property type="match status" value="1"/>
</dbReference>
<dbReference type="Proteomes" id="UP001152320">
    <property type="component" value="Chromosome 9"/>
</dbReference>
<dbReference type="SMART" id="SM00225">
    <property type="entry name" value="BTB"/>
    <property type="match status" value="1"/>
</dbReference>
<dbReference type="SMART" id="SM00875">
    <property type="entry name" value="BACK"/>
    <property type="match status" value="1"/>
</dbReference>
<evidence type="ECO:0000256" key="1">
    <source>
        <dbReference type="ARBA" id="ARBA00022441"/>
    </source>
</evidence>
<dbReference type="InterPro" id="IPR011333">
    <property type="entry name" value="SKP1/BTB/POZ_sf"/>
</dbReference>
<feature type="domain" description="BTB" evidence="4">
    <location>
        <begin position="166"/>
        <end position="233"/>
    </location>
</feature>
<dbReference type="SUPFAM" id="SSF117281">
    <property type="entry name" value="Kelch motif"/>
    <property type="match status" value="1"/>
</dbReference>
<accession>A0A9Q1C0P4</accession>
<sequence length="723" mass="81257">MRRNAKSVMDGSAAAALLDSDFTLPSYRPRDRRSMIVSPSLASSLPSSSSMSYSSSGSFSGMSSREVRDRESSRETSSSSAASASASLASVLASLEKFSEGLDERRGSGQEKGKLVAISSIDSETKGTDKSDDLGNFPDKYKFTDEKHKSVILKEMHKMWEDDLLTDVILEVEDEEFRCHRLALAACSPYFYAMFTSGLVESHQDRICIGGIDADSMRHILNFAYTAEMEITEGNVQGLMLAVNMFQINSLREACARFLEHHVTVGNCIGIYFFAVAHDCTNLQEKSKKLVCDRFNQVFKEEEFLSLSKDKVIDLLSQDDLNVDKEETVYEAALTWIRGDIDNRKYDLVDILSNVRFALTSPYFIHDVVERDRIVSGNSTCQQMIDRALQYHVLRERRQDLDLSNINTVARKGMPFKDMFVFLANHTEAIAASLNSDIYRVKSLPDMMDFAACAVTGENNIYVAGRKPPEYSSSRRTYTSYRRGGIFLYDHFERKWLPRASMNVQRALFSMASMDGTVYVTGGCNADGTLDSAECYDPTTNSWRFIAPLPKPIKQHCSAAVLGRLYCIGGESNDQTLDTVHCYNPRQDSWDTVASMILPRSCAGVGVLNREIYVIGGNVAKDDRDPENMLKSVEIYNPDENEWHFGPELPEGRMSYQVVSNNGTLFIFGGESGQETLQDNATTSSKVYKLDLQKNAWVEDTRQWPDLKHPFYCVVARMSKKDH</sequence>
<protein>
    <submittedName>
        <fullName evidence="5">Ring canal kelch-like</fullName>
    </submittedName>
</protein>
<dbReference type="InterPro" id="IPR000210">
    <property type="entry name" value="BTB/POZ_dom"/>
</dbReference>
<evidence type="ECO:0000256" key="3">
    <source>
        <dbReference type="SAM" id="MobiDB-lite"/>
    </source>
</evidence>
<dbReference type="EMBL" id="JAIZAY010000009">
    <property type="protein sequence ID" value="KAJ8036024.1"/>
    <property type="molecule type" value="Genomic_DNA"/>
</dbReference>
<dbReference type="Gene3D" id="3.30.710.10">
    <property type="entry name" value="Potassium Channel Kv1.1, Chain A"/>
    <property type="match status" value="1"/>
</dbReference>
<dbReference type="Gene3D" id="2.120.10.80">
    <property type="entry name" value="Kelch-type beta propeller"/>
    <property type="match status" value="1"/>
</dbReference>